<dbReference type="EMBL" id="PPTA01000018">
    <property type="protein sequence ID" value="TFA98704.1"/>
    <property type="molecule type" value="Genomic_DNA"/>
</dbReference>
<evidence type="ECO:0000313" key="2">
    <source>
        <dbReference type="EMBL" id="TFA98704.1"/>
    </source>
</evidence>
<sequence length="63" mass="7124">MKNKREEEEEEEAILYHHTQQSPRKKEGGKVRRKRPGRPRDCCGPGLAAQEGAEGKAVEPRLA</sequence>
<keyword evidence="3" id="KW-1185">Reference proteome</keyword>
<name>A0ABY2GU06_9HYPO</name>
<organism evidence="2 3">
    <name type="scientific">Trichoderma ghanense</name>
    <dbReference type="NCBI Taxonomy" id="65468"/>
    <lineage>
        <taxon>Eukaryota</taxon>
        <taxon>Fungi</taxon>
        <taxon>Dikarya</taxon>
        <taxon>Ascomycota</taxon>
        <taxon>Pezizomycotina</taxon>
        <taxon>Sordariomycetes</taxon>
        <taxon>Hypocreomycetidae</taxon>
        <taxon>Hypocreales</taxon>
        <taxon>Hypocreaceae</taxon>
        <taxon>Trichoderma</taxon>
    </lineage>
</organism>
<evidence type="ECO:0000313" key="3">
    <source>
        <dbReference type="Proteomes" id="UP001642720"/>
    </source>
</evidence>
<dbReference type="RefSeq" id="XP_073554906.1">
    <property type="nucleotide sequence ID" value="XM_073706687.1"/>
</dbReference>
<dbReference type="GeneID" id="300581137"/>
<comment type="caution">
    <text evidence="2">The sequence shown here is derived from an EMBL/GenBank/DDBJ whole genome shotgun (WGS) entry which is preliminary data.</text>
</comment>
<evidence type="ECO:0000256" key="1">
    <source>
        <dbReference type="SAM" id="MobiDB-lite"/>
    </source>
</evidence>
<feature type="region of interest" description="Disordered" evidence="1">
    <location>
        <begin position="1"/>
        <end position="63"/>
    </location>
</feature>
<feature type="compositionally biased region" description="Basic and acidic residues" evidence="1">
    <location>
        <begin position="53"/>
        <end position="63"/>
    </location>
</feature>
<dbReference type="Proteomes" id="UP001642720">
    <property type="component" value="Unassembled WGS sequence"/>
</dbReference>
<protein>
    <submittedName>
        <fullName evidence="2">Uncharacterized protein</fullName>
    </submittedName>
</protein>
<gene>
    <name evidence="2" type="ORF">CCMA1212_009612</name>
</gene>
<accession>A0ABY2GU06</accession>
<proteinExistence type="predicted"/>
<reference evidence="2 3" key="1">
    <citation type="submission" date="2018-01" db="EMBL/GenBank/DDBJ databases">
        <title>Genome characterization of the sugarcane-associated fungus Trichoderma ghanense CCMA-1212 and their application in lignocelulose bioconversion.</title>
        <authorList>
            <person name="Steindorff A.S."/>
            <person name="Mendes T.D."/>
            <person name="Vilela E.S.D."/>
            <person name="Rodrigues D.S."/>
            <person name="Formighieri E.F."/>
            <person name="Melo I.S."/>
            <person name="Favaro L.C.L."/>
        </authorList>
    </citation>
    <scope>NUCLEOTIDE SEQUENCE [LARGE SCALE GENOMIC DNA]</scope>
    <source>
        <strain evidence="2 3">CCMA-1212</strain>
    </source>
</reference>